<name>A0A9D3LP67_ANGAN</name>
<comment type="subcellular location">
    <subcellularLocation>
        <location evidence="1">Membrane</location>
    </subcellularLocation>
</comment>
<dbReference type="AlphaFoldDB" id="A0A9D3LP67"/>
<evidence type="ECO:0008006" key="8">
    <source>
        <dbReference type="Google" id="ProtNLM"/>
    </source>
</evidence>
<evidence type="ECO:0000256" key="4">
    <source>
        <dbReference type="ARBA" id="ARBA00023180"/>
    </source>
</evidence>
<dbReference type="PANTHER" id="PTHR12080">
    <property type="entry name" value="SIGNALING LYMPHOCYTIC ACTIVATION MOLECULE"/>
    <property type="match status" value="1"/>
</dbReference>
<evidence type="ECO:0000256" key="2">
    <source>
        <dbReference type="ARBA" id="ARBA00022729"/>
    </source>
</evidence>
<dbReference type="SUPFAM" id="SSF48726">
    <property type="entry name" value="Immunoglobulin"/>
    <property type="match status" value="2"/>
</dbReference>
<gene>
    <name evidence="6" type="ORF">ANANG_G00315520</name>
</gene>
<dbReference type="InterPro" id="IPR013783">
    <property type="entry name" value="Ig-like_fold"/>
</dbReference>
<evidence type="ECO:0000313" key="6">
    <source>
        <dbReference type="EMBL" id="KAG5830168.1"/>
    </source>
</evidence>
<keyword evidence="5" id="KW-1133">Transmembrane helix</keyword>
<dbReference type="EMBL" id="JAFIRN010000031">
    <property type="protein sequence ID" value="KAG5830168.1"/>
    <property type="molecule type" value="Genomic_DNA"/>
</dbReference>
<keyword evidence="4" id="KW-0325">Glycoprotein</keyword>
<evidence type="ECO:0000256" key="1">
    <source>
        <dbReference type="ARBA" id="ARBA00004370"/>
    </source>
</evidence>
<dbReference type="GO" id="GO:0016020">
    <property type="term" value="C:membrane"/>
    <property type="evidence" value="ECO:0007669"/>
    <property type="project" value="UniProtKB-SubCell"/>
</dbReference>
<keyword evidence="3 5" id="KW-0472">Membrane</keyword>
<feature type="transmembrane region" description="Helical" evidence="5">
    <location>
        <begin position="181"/>
        <end position="201"/>
    </location>
</feature>
<dbReference type="InterPro" id="IPR036179">
    <property type="entry name" value="Ig-like_dom_sf"/>
</dbReference>
<sequence length="205" mass="22983">MFPFSAEGNQSYSFDLLFNTFPIAERHFPEITLFVHEQYKERVSIGNDSIWLNKLSLSDSGLYQVKIEYTSGGFKPQKCTDFHLQVFEPVSKPNITAECLGSNVSLSCFSSQGTEVTYSWETLSPCGNDSCVHLGQAIDLQLHSLCPSTTYTCTDHNPVSRATSDSVDLEMCFQQRSQVTWVPAMCATSAFLIFGALILLYKRKK</sequence>
<keyword evidence="7" id="KW-1185">Reference proteome</keyword>
<reference evidence="6" key="1">
    <citation type="submission" date="2021-01" db="EMBL/GenBank/DDBJ databases">
        <title>A chromosome-scale assembly of European eel, Anguilla anguilla.</title>
        <authorList>
            <person name="Henkel C."/>
            <person name="Jong-Raadsen S.A."/>
            <person name="Dufour S."/>
            <person name="Weltzien F.-A."/>
            <person name="Palstra A.P."/>
            <person name="Pelster B."/>
            <person name="Spaink H.P."/>
            <person name="Van Den Thillart G.E."/>
            <person name="Jansen H."/>
            <person name="Zahm M."/>
            <person name="Klopp C."/>
            <person name="Cedric C."/>
            <person name="Louis A."/>
            <person name="Berthelot C."/>
            <person name="Parey E."/>
            <person name="Roest Crollius H."/>
            <person name="Montfort J."/>
            <person name="Robinson-Rechavi M."/>
            <person name="Bucao C."/>
            <person name="Bouchez O."/>
            <person name="Gislard M."/>
            <person name="Lluch J."/>
            <person name="Milhes M."/>
            <person name="Lampietro C."/>
            <person name="Lopez Roques C."/>
            <person name="Donnadieu C."/>
            <person name="Braasch I."/>
            <person name="Desvignes T."/>
            <person name="Postlethwait J."/>
            <person name="Bobe J."/>
            <person name="Guiguen Y."/>
            <person name="Dirks R."/>
        </authorList>
    </citation>
    <scope>NUCLEOTIDE SEQUENCE</scope>
    <source>
        <strain evidence="6">Tag_6206</strain>
        <tissue evidence="6">Liver</tissue>
    </source>
</reference>
<dbReference type="Proteomes" id="UP001044222">
    <property type="component" value="Unassembled WGS sequence"/>
</dbReference>
<organism evidence="6 7">
    <name type="scientific">Anguilla anguilla</name>
    <name type="common">European freshwater eel</name>
    <name type="synonym">Muraena anguilla</name>
    <dbReference type="NCBI Taxonomy" id="7936"/>
    <lineage>
        <taxon>Eukaryota</taxon>
        <taxon>Metazoa</taxon>
        <taxon>Chordata</taxon>
        <taxon>Craniata</taxon>
        <taxon>Vertebrata</taxon>
        <taxon>Euteleostomi</taxon>
        <taxon>Actinopterygii</taxon>
        <taxon>Neopterygii</taxon>
        <taxon>Teleostei</taxon>
        <taxon>Anguilliformes</taxon>
        <taxon>Anguillidae</taxon>
        <taxon>Anguilla</taxon>
    </lineage>
</organism>
<protein>
    <recommendedName>
        <fullName evidence="8">Ig-like domain-containing protein</fullName>
    </recommendedName>
</protein>
<keyword evidence="2" id="KW-0732">Signal</keyword>
<accession>A0A9D3LP67</accession>
<proteinExistence type="predicted"/>
<dbReference type="Gene3D" id="2.60.40.10">
    <property type="entry name" value="Immunoglobulins"/>
    <property type="match status" value="2"/>
</dbReference>
<keyword evidence="5" id="KW-0812">Transmembrane</keyword>
<evidence type="ECO:0000256" key="5">
    <source>
        <dbReference type="SAM" id="Phobius"/>
    </source>
</evidence>
<dbReference type="PANTHER" id="PTHR12080:SF48">
    <property type="entry name" value="IMMUNOGLOBULIN SUBTYPE DOMAIN-CONTAINING PROTEIN"/>
    <property type="match status" value="1"/>
</dbReference>
<evidence type="ECO:0000313" key="7">
    <source>
        <dbReference type="Proteomes" id="UP001044222"/>
    </source>
</evidence>
<evidence type="ECO:0000256" key="3">
    <source>
        <dbReference type="ARBA" id="ARBA00023136"/>
    </source>
</evidence>
<comment type="caution">
    <text evidence="6">The sequence shown here is derived from an EMBL/GenBank/DDBJ whole genome shotgun (WGS) entry which is preliminary data.</text>
</comment>
<dbReference type="InterPro" id="IPR015631">
    <property type="entry name" value="CD2/SLAM_rcpt"/>
</dbReference>